<evidence type="ECO:0000313" key="3">
    <source>
        <dbReference type="EMBL" id="QCN87493.1"/>
    </source>
</evidence>
<organism evidence="2 4">
    <name type="scientific">Streptomyces griseoviridis</name>
    <dbReference type="NCBI Taxonomy" id="45398"/>
    <lineage>
        <taxon>Bacteria</taxon>
        <taxon>Bacillati</taxon>
        <taxon>Actinomycetota</taxon>
        <taxon>Actinomycetes</taxon>
        <taxon>Kitasatosporales</taxon>
        <taxon>Streptomycetaceae</taxon>
        <taxon>Streptomyces</taxon>
    </lineage>
</organism>
<evidence type="ECO:0000256" key="1">
    <source>
        <dbReference type="SAM" id="Phobius"/>
    </source>
</evidence>
<feature type="transmembrane region" description="Helical" evidence="1">
    <location>
        <begin position="368"/>
        <end position="392"/>
    </location>
</feature>
<dbReference type="RefSeq" id="WP_127178507.1">
    <property type="nucleotide sequence ID" value="NZ_CP029078.1"/>
</dbReference>
<reference evidence="2 4" key="2">
    <citation type="submission" date="2018-12" db="EMBL/GenBank/DDBJ databases">
        <title>Streptomyces griseoviridis F1-27 complete genome.</title>
        <authorList>
            <person name="Mariita R.M."/>
            <person name="Sello J.K."/>
        </authorList>
    </citation>
    <scope>NUCLEOTIDE SEQUENCE [LARGE SCALE GENOMIC DNA]</scope>
    <source>
        <strain evidence="2 4">F1-27</strain>
    </source>
</reference>
<dbReference type="EMBL" id="CP029078">
    <property type="protein sequence ID" value="QCN87493.1"/>
    <property type="molecule type" value="Genomic_DNA"/>
</dbReference>
<protein>
    <recommendedName>
        <fullName evidence="6">Tetratricopeptide repeat protein</fullName>
    </recommendedName>
</protein>
<dbReference type="OrthoDB" id="4031079at2"/>
<keyword evidence="1" id="KW-0472">Membrane</keyword>
<dbReference type="EMBL" id="CP034687">
    <property type="protein sequence ID" value="AZS85662.1"/>
    <property type="molecule type" value="Genomic_DNA"/>
</dbReference>
<keyword evidence="1" id="KW-1133">Transmembrane helix</keyword>
<evidence type="ECO:0008006" key="6">
    <source>
        <dbReference type="Google" id="ProtNLM"/>
    </source>
</evidence>
<dbReference type="AlphaFoldDB" id="A0A3Q9KTG3"/>
<keyword evidence="1" id="KW-0812">Transmembrane</keyword>
<evidence type="ECO:0000313" key="2">
    <source>
        <dbReference type="EMBL" id="AZS85662.1"/>
    </source>
</evidence>
<keyword evidence="5" id="KW-1185">Reference proteome</keyword>
<dbReference type="Proteomes" id="UP000271291">
    <property type="component" value="Chromosome"/>
</dbReference>
<gene>
    <name evidence="3" type="ORF">DDJ31_23170</name>
    <name evidence="2" type="ORF">ELQ87_16120</name>
</gene>
<proteinExistence type="predicted"/>
<dbReference type="Proteomes" id="UP000501753">
    <property type="component" value="Chromosome"/>
</dbReference>
<dbReference type="KEGG" id="sgd:ELQ87_16120"/>
<accession>A0A3Q9KTG3</accession>
<evidence type="ECO:0000313" key="4">
    <source>
        <dbReference type="Proteomes" id="UP000271291"/>
    </source>
</evidence>
<reference evidence="3 5" key="1">
    <citation type="submission" date="2018-04" db="EMBL/GenBank/DDBJ databases">
        <title>Complete genome sequences of Streptomyces griseoviridis K61 and characterization of antagonistic properties of biological control agents.</title>
        <authorList>
            <person name="Mariita R.M."/>
            <person name="Sello J.K."/>
        </authorList>
    </citation>
    <scope>NUCLEOTIDE SEQUENCE [LARGE SCALE GENOMIC DNA]</scope>
    <source>
        <strain evidence="3 5">K61</strain>
    </source>
</reference>
<name>A0A3Q9KTG3_STRGD</name>
<sequence length="405" mass="44375">MDTATVAARLEEAREADQRGRSLICDEVSAAFLAAGTVPSFDVRTADPVDDPYFLCADRYWRRRFQDRPTARTAVACARWMSDHVRKGSWGEVAERWALGNGFLDRADTESDERTAEAMGEAAAGPGDERVAYFVALYHAGKLRANFRFDDLYAFLTHSPSAGAVGSLRAEPVYVALQAFAAFGSRALTVAHACGLLERAWSAPDRTRQTLDICLHGIAFAAPFEGQGALLRRHAEEAVRAWPDDQVFHARLAAGHHLCGRHDAALESIDTALSLLATGPTADLTGLRDQYLTRRESIQEGRLRALRDADQQRRWSEQTAANARLERTLHTSSTRTVEVVAIFTAAIAFAIGSLQITLTGELPLSDRLWLLTAQGAGLATFALLIVGGTWLITRNQDHGGDEEER</sequence>
<feature type="transmembrane region" description="Helical" evidence="1">
    <location>
        <begin position="337"/>
        <end position="356"/>
    </location>
</feature>
<evidence type="ECO:0000313" key="5">
    <source>
        <dbReference type="Proteomes" id="UP000501753"/>
    </source>
</evidence>